<keyword evidence="1" id="KW-0732">Signal</keyword>
<evidence type="ECO:0000313" key="2">
    <source>
        <dbReference type="EMBL" id="RED92038.1"/>
    </source>
</evidence>
<dbReference type="AlphaFoldDB" id="A0A3D9KYA3"/>
<dbReference type="RefSeq" id="WP_115870335.1">
    <property type="nucleotide sequence ID" value="NZ_QREG01000033.1"/>
</dbReference>
<comment type="caution">
    <text evidence="2">The sequence shown here is derived from an EMBL/GenBank/DDBJ whole genome shotgun (WGS) entry which is preliminary data.</text>
</comment>
<dbReference type="Proteomes" id="UP000256779">
    <property type="component" value="Unassembled WGS sequence"/>
</dbReference>
<dbReference type="OrthoDB" id="9788332at2"/>
<reference evidence="2 3" key="1">
    <citation type="submission" date="2018-07" db="EMBL/GenBank/DDBJ databases">
        <title>Genomic Encyclopedia of Type Strains, Phase IV (KMG-IV): sequencing the most valuable type-strain genomes for metagenomic binning, comparative biology and taxonomic classification.</title>
        <authorList>
            <person name="Goeker M."/>
        </authorList>
    </citation>
    <scope>NUCLEOTIDE SEQUENCE [LARGE SCALE GENOMIC DNA]</scope>
    <source>
        <strain evidence="2 3">DSM 4134</strain>
    </source>
</reference>
<proteinExistence type="predicted"/>
<feature type="signal peptide" evidence="1">
    <location>
        <begin position="1"/>
        <end position="18"/>
    </location>
</feature>
<dbReference type="EMBL" id="QREG01000033">
    <property type="protein sequence ID" value="RED92038.1"/>
    <property type="molecule type" value="Genomic_DNA"/>
</dbReference>
<sequence>MKKLILTFALVLPLLLSAQTGSLTVKVHGITEHKGNVIISLYDSESTFLKTPIYEKAVAASASSVVVAFDELPQGDYAIAVVHDANTNGELDTRTFGIPMEGYGFSNDAPAKFGPAKYEEALFTVDDSTEQNINLIHIRSSIF</sequence>
<name>A0A3D9KYA3_MARFU</name>
<feature type="chain" id="PRO_5017769420" evidence="1">
    <location>
        <begin position="19"/>
        <end position="143"/>
    </location>
</feature>
<keyword evidence="3" id="KW-1185">Reference proteome</keyword>
<evidence type="ECO:0000313" key="3">
    <source>
        <dbReference type="Proteomes" id="UP000256779"/>
    </source>
</evidence>
<accession>A0A3D9KYA3</accession>
<evidence type="ECO:0000256" key="1">
    <source>
        <dbReference type="SAM" id="SignalP"/>
    </source>
</evidence>
<dbReference type="InterPro" id="IPR018673">
    <property type="entry name" value="DUF2141"/>
</dbReference>
<organism evidence="2 3">
    <name type="scientific">Marinoscillum furvescens DSM 4134</name>
    <dbReference type="NCBI Taxonomy" id="1122208"/>
    <lineage>
        <taxon>Bacteria</taxon>
        <taxon>Pseudomonadati</taxon>
        <taxon>Bacteroidota</taxon>
        <taxon>Cytophagia</taxon>
        <taxon>Cytophagales</taxon>
        <taxon>Reichenbachiellaceae</taxon>
        <taxon>Marinoscillum</taxon>
    </lineage>
</organism>
<protein>
    <submittedName>
        <fullName evidence="2">Uncharacterized protein (DUF2141 family)</fullName>
    </submittedName>
</protein>
<gene>
    <name evidence="2" type="ORF">C7460_1337</name>
</gene>
<dbReference type="Pfam" id="PF09912">
    <property type="entry name" value="DUF2141"/>
    <property type="match status" value="1"/>
</dbReference>